<reference evidence="2" key="2">
    <citation type="journal article" date="2023" name="Biology">
        <title>Prokaryotic Life Associated with Coal-Fire Gas Vents Revealed by Metagenomics.</title>
        <authorList>
            <person name="Kadnikov V.V."/>
            <person name="Mardanov A.V."/>
            <person name="Beletsky A.V."/>
            <person name="Karnachuk O.V."/>
            <person name="Ravin N.V."/>
        </authorList>
    </citation>
    <scope>NUCLEOTIDE SEQUENCE</scope>
    <source>
        <strain evidence="2">Bu02</strain>
    </source>
</reference>
<protein>
    <recommendedName>
        <fullName evidence="3">Zinc-finger domain-containing protein</fullName>
    </recommendedName>
</protein>
<dbReference type="AlphaFoldDB" id="A0AAT9LDD0"/>
<sequence length="208" mass="23988">MRLTKCPPELDLERYHYNDLPLWESWRIKIHVNKCPGCRERLFRFQAFDRALSSIVPEEPPEEFSRRLVQLVESWEPLNPRLEGDRKVSARKLSGFSFKVKWAFSAVMIALGAVFQWQFADYLPVVSQQYHLLGWRDLKVMWDLVSSGALSESLRLFYMALRIDGFTSLEILGSTLPAQLLSVIVFGGIVTVVFVMQIGLSRSGGYKR</sequence>
<evidence type="ECO:0000256" key="1">
    <source>
        <dbReference type="SAM" id="Phobius"/>
    </source>
</evidence>
<feature type="transmembrane region" description="Helical" evidence="1">
    <location>
        <begin position="102"/>
        <end position="120"/>
    </location>
</feature>
<dbReference type="EMBL" id="CP062796">
    <property type="protein sequence ID" value="QUL99094.1"/>
    <property type="molecule type" value="Genomic_DNA"/>
</dbReference>
<proteinExistence type="predicted"/>
<evidence type="ECO:0008006" key="3">
    <source>
        <dbReference type="Google" id="ProtNLM"/>
    </source>
</evidence>
<reference evidence="2" key="1">
    <citation type="submission" date="2020-10" db="EMBL/GenBank/DDBJ databases">
        <authorList>
            <person name="Kadnikov V."/>
            <person name="Beletsky A.V."/>
            <person name="Mardanov A.V."/>
            <person name="Karnachuk O.V."/>
            <person name="Ravin N.V."/>
        </authorList>
    </citation>
    <scope>NUCLEOTIDE SEQUENCE</scope>
    <source>
        <strain evidence="2">Bu02</strain>
    </source>
</reference>
<gene>
    <name evidence="2" type="ORF">IMF26_03230</name>
</gene>
<keyword evidence="1" id="KW-1133">Transmembrane helix</keyword>
<keyword evidence="1" id="KW-0812">Transmembrane</keyword>
<feature type="transmembrane region" description="Helical" evidence="1">
    <location>
        <begin position="179"/>
        <end position="200"/>
    </location>
</feature>
<accession>A0AAT9LDD0</accession>
<dbReference type="KEGG" id="fcz:IMF26_03230"/>
<keyword evidence="1" id="KW-0472">Membrane</keyword>
<organism evidence="2">
    <name type="scientific">Candidatus Fermentithermobacillus carboniphilus</name>
    <dbReference type="NCBI Taxonomy" id="3085328"/>
    <lineage>
        <taxon>Bacteria</taxon>
        <taxon>Bacillati</taxon>
        <taxon>Bacillota</taxon>
        <taxon>Candidatus Fermentithermobacillia</taxon>
        <taxon>Candidatus Fermentithermobacillales</taxon>
        <taxon>Candidatus Fermentithermobacillaceae</taxon>
        <taxon>Candidatus Fermentithermobacillus</taxon>
    </lineage>
</organism>
<name>A0AAT9LDD0_9FIRM</name>
<evidence type="ECO:0000313" key="2">
    <source>
        <dbReference type="EMBL" id="QUL99094.1"/>
    </source>
</evidence>